<dbReference type="Gene3D" id="3.40.50.2300">
    <property type="match status" value="2"/>
</dbReference>
<organism evidence="6 7">
    <name type="scientific">Vibrio nigripulchritudo SOn1</name>
    <dbReference type="NCBI Taxonomy" id="1238450"/>
    <lineage>
        <taxon>Bacteria</taxon>
        <taxon>Pseudomonadati</taxon>
        <taxon>Pseudomonadota</taxon>
        <taxon>Gammaproteobacteria</taxon>
        <taxon>Vibrionales</taxon>
        <taxon>Vibrionaceae</taxon>
        <taxon>Vibrio</taxon>
    </lineage>
</organism>
<evidence type="ECO:0000256" key="2">
    <source>
        <dbReference type="ARBA" id="ARBA00007639"/>
    </source>
</evidence>
<reference evidence="6 7" key="1">
    <citation type="journal article" date="2013" name="ISME J.">
        <title>Comparative genomics of pathogenic lineages of Vibrio nigripulchritudo identifies virulence-associated traits.</title>
        <authorList>
            <person name="Goudenege D."/>
            <person name="Labreuche Y."/>
            <person name="Krin E."/>
            <person name="Ansquer D."/>
            <person name="Mangenot S."/>
            <person name="Calteau A."/>
            <person name="Medigue C."/>
            <person name="Mazel D."/>
            <person name="Polz M.F."/>
            <person name="Le Roux F."/>
        </authorList>
    </citation>
    <scope>NUCLEOTIDE SEQUENCE [LARGE SCALE GENOMIC DNA]</scope>
    <source>
        <strain evidence="6 7">SOn1</strain>
    </source>
</reference>
<dbReference type="PROSITE" id="PS51318">
    <property type="entry name" value="TAT"/>
    <property type="match status" value="1"/>
</dbReference>
<comment type="caution">
    <text evidence="6">The sequence shown here is derived from an EMBL/GenBank/DDBJ whole genome shotgun (WGS) entry which is preliminary data.</text>
</comment>
<dbReference type="EMBL" id="CAOF01000137">
    <property type="protein sequence ID" value="CCO48129.1"/>
    <property type="molecule type" value="Genomic_DNA"/>
</dbReference>
<evidence type="ECO:0000313" key="7">
    <source>
        <dbReference type="Proteomes" id="UP000018211"/>
    </source>
</evidence>
<name>A0AAV2VTT3_9VIBR</name>
<comment type="subcellular location">
    <subcellularLocation>
        <location evidence="1">Cell envelope</location>
    </subcellularLocation>
</comment>
<dbReference type="PANTHER" id="PTHR46847">
    <property type="entry name" value="D-ALLOSE-BINDING PERIPLASMIC PROTEIN-RELATED"/>
    <property type="match status" value="1"/>
</dbReference>
<dbReference type="GO" id="GO:0055085">
    <property type="term" value="P:transmembrane transport"/>
    <property type="evidence" value="ECO:0007669"/>
    <property type="project" value="UniProtKB-ARBA"/>
</dbReference>
<evidence type="ECO:0000256" key="3">
    <source>
        <dbReference type="ARBA" id="ARBA00022181"/>
    </source>
</evidence>
<comment type="similarity">
    <text evidence="2">Belongs to the bacterial solute-binding protein 2 family.</text>
</comment>
<dbReference type="GO" id="GO:0030246">
    <property type="term" value="F:carbohydrate binding"/>
    <property type="evidence" value="ECO:0007669"/>
    <property type="project" value="UniProtKB-ARBA"/>
</dbReference>
<dbReference type="InterPro" id="IPR025997">
    <property type="entry name" value="SBP_2_dom"/>
</dbReference>
<dbReference type="InterPro" id="IPR028082">
    <property type="entry name" value="Peripla_BP_I"/>
</dbReference>
<dbReference type="Pfam" id="PF13407">
    <property type="entry name" value="Peripla_BP_4"/>
    <property type="match status" value="1"/>
</dbReference>
<evidence type="ECO:0000313" key="6">
    <source>
        <dbReference type="EMBL" id="CCO48129.1"/>
    </source>
</evidence>
<dbReference type="CDD" id="cd01536">
    <property type="entry name" value="PBP1_ABC_sugar_binding-like"/>
    <property type="match status" value="1"/>
</dbReference>
<keyword evidence="6" id="KW-0813">Transport</keyword>
<keyword evidence="4" id="KW-0732">Signal</keyword>
<dbReference type="InterPro" id="IPR006311">
    <property type="entry name" value="TAT_signal"/>
</dbReference>
<feature type="domain" description="Periplasmic binding protein" evidence="5">
    <location>
        <begin position="58"/>
        <end position="313"/>
    </location>
</feature>
<dbReference type="RefSeq" id="WP_004400721.1">
    <property type="nucleotide sequence ID" value="NZ_LK391965.1"/>
</dbReference>
<proteinExistence type="inferred from homology"/>
<protein>
    <recommendedName>
        <fullName evidence="3">Autoinducer 2-binding periplasmic protein LuxP</fullName>
    </recommendedName>
</protein>
<evidence type="ECO:0000256" key="1">
    <source>
        <dbReference type="ARBA" id="ARBA00004196"/>
    </source>
</evidence>
<dbReference type="SUPFAM" id="SSF53822">
    <property type="entry name" value="Periplasmic binding protein-like I"/>
    <property type="match status" value="1"/>
</dbReference>
<keyword evidence="6" id="KW-0762">Sugar transport</keyword>
<dbReference type="PANTHER" id="PTHR46847:SF1">
    <property type="entry name" value="D-ALLOSE-BINDING PERIPLASMIC PROTEIN-RELATED"/>
    <property type="match status" value="1"/>
</dbReference>
<gene>
    <name evidence="6" type="ORF">VIBNISOn1_450093</name>
</gene>
<sequence length="371" mass="40135">MSFIKTFLEKETISRRNFIIGSAYGVGGLAAASTFGAGSVFAAGQKTAPVLAWGYRTPDNPYWNTIVSGGKAFAESLGMDLTHIIHGGNNEKVVADTKSLLSLTKGRLALAVDANDSPNARAVVQACKDANGFVSTIWNKTDDLHPWDFGDNYVCHISWSDYEPSQMTAKILLDAIGGKGGIVGIGGIASNVPAIERKAGLLKAMESYPDVELLDWQAADWSTSKAVDVMSTMLTRFGDDIKGIFSSNDSMTLGILEALRAEGLAGEIPIVSYDGTPDVVKLVIDGEVLCTVSTNPYWAGGIALSLAYHAAIGTYKPSEEPKEHREFYGPAVIITQKDAKKWYEENVAKIPTYDWEDYFSLTSGQIKYRTF</sequence>
<dbReference type="Proteomes" id="UP000018211">
    <property type="component" value="Unassembled WGS sequence"/>
</dbReference>
<dbReference type="GO" id="GO:0030313">
    <property type="term" value="C:cell envelope"/>
    <property type="evidence" value="ECO:0007669"/>
    <property type="project" value="UniProtKB-SubCell"/>
</dbReference>
<dbReference type="GeneID" id="97543543"/>
<accession>A0AAV2VTT3</accession>
<evidence type="ECO:0000256" key="4">
    <source>
        <dbReference type="ARBA" id="ARBA00022729"/>
    </source>
</evidence>
<evidence type="ECO:0000259" key="5">
    <source>
        <dbReference type="Pfam" id="PF13407"/>
    </source>
</evidence>
<dbReference type="AlphaFoldDB" id="A0AAV2VTT3"/>